<dbReference type="EMBL" id="CP150850">
    <property type="protein sequence ID" value="WZW57810.1"/>
    <property type="molecule type" value="Genomic_DNA"/>
</dbReference>
<protein>
    <submittedName>
        <fullName evidence="1">DUF4238 domain-containing protein</fullName>
    </submittedName>
</protein>
<accession>A0ABZ3BRE4</accession>
<gene>
    <name evidence="1" type="ORF">WN985_20410</name>
</gene>
<proteinExistence type="predicted"/>
<sequence>MSQFHKNNHYVPQLYLKQWATSGNILTYRLLVPHENIPLWKEHSLRGIAFHQHLYTYLVGQEETDEFERWLGQEFEAPAEEAIRLAVDDERMSPEHWRTLIRFAVAQDVRTPANLKTFLTRQRMSLQALMTETLEDSVRKLEEVAKAGTRLPRQEVDSSNSFPLQVSITKAPDGSGAIETRTIVGRKLWLWSVRHLLTNTIEKITQSCWTIVHAPAGVSWPTTDNPVIKLNFHDAEKYDFGGGWGVPRCDIFLPLSSKHLLHNSIGQRSLPRGTVLDKPLATLIRKIIVEHADRYVFDKERSDIHLVRPRVVSVDEYKKEQDAWENWHREQSEAESDLSR</sequence>
<name>A0ABZ3BRE4_BURPY</name>
<dbReference type="RefSeq" id="WP_342311339.1">
    <property type="nucleotide sequence ID" value="NZ_CP150850.1"/>
</dbReference>
<dbReference type="Pfam" id="PF14022">
    <property type="entry name" value="DUF4238"/>
    <property type="match status" value="1"/>
</dbReference>
<evidence type="ECO:0000313" key="1">
    <source>
        <dbReference type="EMBL" id="WZW57810.1"/>
    </source>
</evidence>
<reference evidence="1 2" key="1">
    <citation type="submission" date="2024-04" db="EMBL/GenBank/DDBJ databases">
        <title>Biological Control Activity of Plant Growth Promoting Rhizobacteria Burkholderia pyrrocinia BX1 against Tobacco black shank Introduction Tobacco black shank (TBS) caused by the oomycete Phytophthora. nicotianae (P. nicotianae) has become a destructive soil.</title>
        <authorList>
            <person name="Liu X."/>
            <person name="Shu C."/>
        </authorList>
    </citation>
    <scope>NUCLEOTIDE SEQUENCE [LARGE SCALE GENOMIC DNA]</scope>
    <source>
        <strain evidence="1 2">BX1</strain>
    </source>
</reference>
<organism evidence="1 2">
    <name type="scientific">Burkholderia pyrrocinia</name>
    <name type="common">Pseudomonas pyrrocinia</name>
    <dbReference type="NCBI Taxonomy" id="60550"/>
    <lineage>
        <taxon>Bacteria</taxon>
        <taxon>Pseudomonadati</taxon>
        <taxon>Pseudomonadota</taxon>
        <taxon>Betaproteobacteria</taxon>
        <taxon>Burkholderiales</taxon>
        <taxon>Burkholderiaceae</taxon>
        <taxon>Burkholderia</taxon>
        <taxon>Burkholderia cepacia complex</taxon>
    </lineage>
</organism>
<dbReference type="InterPro" id="IPR025332">
    <property type="entry name" value="DUF4238"/>
</dbReference>
<dbReference type="Proteomes" id="UP001484179">
    <property type="component" value="Chromosome 2"/>
</dbReference>
<evidence type="ECO:0000313" key="2">
    <source>
        <dbReference type="Proteomes" id="UP001484179"/>
    </source>
</evidence>
<keyword evidence="2" id="KW-1185">Reference proteome</keyword>